<dbReference type="EMBL" id="LGTQ01000005">
    <property type="protein sequence ID" value="KPM49414.1"/>
    <property type="molecule type" value="Genomic_DNA"/>
</dbReference>
<feature type="active site" description="Proton acceptor" evidence="4">
    <location>
        <position position="154"/>
    </location>
</feature>
<evidence type="ECO:0000256" key="2">
    <source>
        <dbReference type="ARBA" id="ARBA00022963"/>
    </source>
</evidence>
<sequence>MTYNKKIGLCLSGGGARGFAHLGVLQAFDELEIPIAKISGSSAGAFAAFFYAAGYSPFESLEIIQKRNFWSYAAFRPGKMGFMSLAKTKNILEQLHSKNTFESLRIPVAVCATNISKGRADFFTQGKLSEPVIASAAVPVIFKPVKINGDLYLDGGLSNNLPLEPLEDCNYNIAVNVTPFHPRLPVKSMKSAILKAVYISLDQQTRERAAKANLIIEPEGIMRFDGFKLKEAEPLFETGYKTALKILKEVDWSAI</sequence>
<feature type="short sequence motif" description="DGA/G" evidence="4">
    <location>
        <begin position="154"/>
        <end position="156"/>
    </location>
</feature>
<evidence type="ECO:0000313" key="7">
    <source>
        <dbReference type="Proteomes" id="UP000050454"/>
    </source>
</evidence>
<reference evidence="6 7" key="1">
    <citation type="submission" date="2015-07" db="EMBL/GenBank/DDBJ databases">
        <title>The draft genome sequence of Leadbetterella sp. JN14-9.</title>
        <authorList>
            <person name="Liu Y."/>
            <person name="Du J."/>
            <person name="Shao Z."/>
        </authorList>
    </citation>
    <scope>NUCLEOTIDE SEQUENCE [LARGE SCALE GENOMIC DNA]</scope>
    <source>
        <strain evidence="6 7">JN14-9</strain>
    </source>
</reference>
<dbReference type="Pfam" id="PF01734">
    <property type="entry name" value="Patatin"/>
    <property type="match status" value="1"/>
</dbReference>
<gene>
    <name evidence="6" type="ORF">AFM12_02010</name>
</gene>
<protein>
    <recommendedName>
        <fullName evidence="5">PNPLA domain-containing protein</fullName>
    </recommendedName>
</protein>
<feature type="short sequence motif" description="GXSXG" evidence="4">
    <location>
        <begin position="40"/>
        <end position="44"/>
    </location>
</feature>
<feature type="short sequence motif" description="GXGXXG" evidence="4">
    <location>
        <begin position="13"/>
        <end position="18"/>
    </location>
</feature>
<dbReference type="AlphaFoldDB" id="A0A0P7BY27"/>
<dbReference type="GO" id="GO:0016787">
    <property type="term" value="F:hydrolase activity"/>
    <property type="evidence" value="ECO:0007669"/>
    <property type="project" value="UniProtKB-UniRule"/>
</dbReference>
<keyword evidence="2 4" id="KW-0442">Lipid degradation</keyword>
<name>A0A0P7BY27_9BACT</name>
<organism evidence="6 7">
    <name type="scientific">Jiulongibacter sediminis</name>
    <dbReference type="NCBI Taxonomy" id="1605367"/>
    <lineage>
        <taxon>Bacteria</taxon>
        <taxon>Pseudomonadati</taxon>
        <taxon>Bacteroidota</taxon>
        <taxon>Cytophagia</taxon>
        <taxon>Cytophagales</taxon>
        <taxon>Leadbetterellaceae</taxon>
        <taxon>Jiulongibacter</taxon>
    </lineage>
</organism>
<dbReference type="GO" id="GO:0016042">
    <property type="term" value="P:lipid catabolic process"/>
    <property type="evidence" value="ECO:0007669"/>
    <property type="project" value="UniProtKB-UniRule"/>
</dbReference>
<keyword evidence="7" id="KW-1185">Reference proteome</keyword>
<keyword evidence="1 4" id="KW-0378">Hydrolase</keyword>
<accession>A0A0P7BY27</accession>
<dbReference type="InterPro" id="IPR002641">
    <property type="entry name" value="PNPLA_dom"/>
</dbReference>
<dbReference type="InterPro" id="IPR016035">
    <property type="entry name" value="Acyl_Trfase/lysoPLipase"/>
</dbReference>
<comment type="caution">
    <text evidence="6">The sequence shown here is derived from an EMBL/GenBank/DDBJ whole genome shotgun (WGS) entry which is preliminary data.</text>
</comment>
<evidence type="ECO:0000256" key="1">
    <source>
        <dbReference type="ARBA" id="ARBA00022801"/>
    </source>
</evidence>
<dbReference type="Proteomes" id="UP000050454">
    <property type="component" value="Unassembled WGS sequence"/>
</dbReference>
<dbReference type="RefSeq" id="WP_055143605.1">
    <property type="nucleotide sequence ID" value="NZ_JXSZ01000005.1"/>
</dbReference>
<dbReference type="PANTHER" id="PTHR14226">
    <property type="entry name" value="NEUROPATHY TARGET ESTERASE/SWISS CHEESE D.MELANOGASTER"/>
    <property type="match status" value="1"/>
</dbReference>
<dbReference type="OrthoDB" id="9770965at2"/>
<dbReference type="SUPFAM" id="SSF52151">
    <property type="entry name" value="FabD/lysophospholipase-like"/>
    <property type="match status" value="1"/>
</dbReference>
<feature type="domain" description="PNPLA" evidence="5">
    <location>
        <begin position="9"/>
        <end position="167"/>
    </location>
</feature>
<dbReference type="STRING" id="1605367.AFM12_02010"/>
<dbReference type="Gene3D" id="3.40.1090.10">
    <property type="entry name" value="Cytosolic phospholipase A2 catalytic domain"/>
    <property type="match status" value="1"/>
</dbReference>
<dbReference type="PROSITE" id="PS51635">
    <property type="entry name" value="PNPLA"/>
    <property type="match status" value="1"/>
</dbReference>
<evidence type="ECO:0000313" key="6">
    <source>
        <dbReference type="EMBL" id="KPM49414.1"/>
    </source>
</evidence>
<feature type="active site" description="Nucleophile" evidence="4">
    <location>
        <position position="42"/>
    </location>
</feature>
<dbReference type="InterPro" id="IPR050301">
    <property type="entry name" value="NTE"/>
</dbReference>
<evidence type="ECO:0000256" key="3">
    <source>
        <dbReference type="ARBA" id="ARBA00023098"/>
    </source>
</evidence>
<evidence type="ECO:0000256" key="4">
    <source>
        <dbReference type="PROSITE-ProRule" id="PRU01161"/>
    </source>
</evidence>
<evidence type="ECO:0000259" key="5">
    <source>
        <dbReference type="PROSITE" id="PS51635"/>
    </source>
</evidence>
<proteinExistence type="predicted"/>
<keyword evidence="3 4" id="KW-0443">Lipid metabolism</keyword>
<dbReference type="PANTHER" id="PTHR14226:SF78">
    <property type="entry name" value="SLR0060 PROTEIN"/>
    <property type="match status" value="1"/>
</dbReference>